<dbReference type="InterPro" id="IPR001214">
    <property type="entry name" value="SET_dom"/>
</dbReference>
<dbReference type="EC" id="2.1.1.43" evidence="11"/>
<evidence type="ECO:0000256" key="8">
    <source>
        <dbReference type="SAM" id="MobiDB-lite"/>
    </source>
</evidence>
<feature type="compositionally biased region" description="Pro residues" evidence="8">
    <location>
        <begin position="68"/>
        <end position="77"/>
    </location>
</feature>
<evidence type="ECO:0000313" key="11">
    <source>
        <dbReference type="EMBL" id="KIY99667.1"/>
    </source>
</evidence>
<evidence type="ECO:0000256" key="3">
    <source>
        <dbReference type="ARBA" id="ARBA00022454"/>
    </source>
</evidence>
<keyword evidence="4 11" id="KW-0489">Methyltransferase</keyword>
<keyword evidence="5 11" id="KW-0808">Transferase</keyword>
<feature type="domain" description="SET" evidence="9">
    <location>
        <begin position="35"/>
        <end position="156"/>
    </location>
</feature>
<dbReference type="Gene3D" id="2.170.270.10">
    <property type="entry name" value="SET domain"/>
    <property type="match status" value="1"/>
</dbReference>
<evidence type="ECO:0000256" key="2">
    <source>
        <dbReference type="ARBA" id="ARBA00004286"/>
    </source>
</evidence>
<organism evidence="11 12">
    <name type="scientific">Monoraphidium neglectum</name>
    <dbReference type="NCBI Taxonomy" id="145388"/>
    <lineage>
        <taxon>Eukaryota</taxon>
        <taxon>Viridiplantae</taxon>
        <taxon>Chlorophyta</taxon>
        <taxon>core chlorophytes</taxon>
        <taxon>Chlorophyceae</taxon>
        <taxon>CS clade</taxon>
        <taxon>Sphaeropleales</taxon>
        <taxon>Selenastraceae</taxon>
        <taxon>Monoraphidium</taxon>
    </lineage>
</organism>
<dbReference type="InterPro" id="IPR003616">
    <property type="entry name" value="Post-SET_dom"/>
</dbReference>
<dbReference type="AlphaFoldDB" id="A0A0D2JKA5"/>
<dbReference type="InterPro" id="IPR050777">
    <property type="entry name" value="SET2_Histone-Lys_MeTrsfase"/>
</dbReference>
<dbReference type="PROSITE" id="PS50280">
    <property type="entry name" value="SET"/>
    <property type="match status" value="1"/>
</dbReference>
<dbReference type="Pfam" id="PF00856">
    <property type="entry name" value="SET"/>
    <property type="match status" value="1"/>
</dbReference>
<evidence type="ECO:0000256" key="6">
    <source>
        <dbReference type="ARBA" id="ARBA00022691"/>
    </source>
</evidence>
<keyword evidence="7" id="KW-0539">Nucleus</keyword>
<dbReference type="RefSeq" id="XP_013898687.1">
    <property type="nucleotide sequence ID" value="XM_014043233.1"/>
</dbReference>
<comment type="subcellular location">
    <subcellularLocation>
        <location evidence="2">Chromosome</location>
    </subcellularLocation>
    <subcellularLocation>
        <location evidence="1">Nucleus</location>
    </subcellularLocation>
</comment>
<evidence type="ECO:0000256" key="1">
    <source>
        <dbReference type="ARBA" id="ARBA00004123"/>
    </source>
</evidence>
<reference evidence="11 12" key="1">
    <citation type="journal article" date="2013" name="BMC Genomics">
        <title>Reconstruction of the lipid metabolism for the microalga Monoraphidium neglectum from its genome sequence reveals characteristics suitable for biofuel production.</title>
        <authorList>
            <person name="Bogen C."/>
            <person name="Al-Dilaimi A."/>
            <person name="Albersmeier A."/>
            <person name="Wichmann J."/>
            <person name="Grundmann M."/>
            <person name="Rupp O."/>
            <person name="Lauersen K.J."/>
            <person name="Blifernez-Klassen O."/>
            <person name="Kalinowski J."/>
            <person name="Goesmann A."/>
            <person name="Mussgnug J.H."/>
            <person name="Kruse O."/>
        </authorList>
    </citation>
    <scope>NUCLEOTIDE SEQUENCE [LARGE SCALE GENOMIC DNA]</scope>
    <source>
        <strain evidence="11 12">SAG 48.87</strain>
    </source>
</reference>
<dbReference type="PROSITE" id="PS50868">
    <property type="entry name" value="POST_SET"/>
    <property type="match status" value="1"/>
</dbReference>
<accession>A0A0D2JKA5</accession>
<dbReference type="GeneID" id="25741167"/>
<feature type="region of interest" description="Disordered" evidence="8">
    <location>
        <begin position="46"/>
        <end position="77"/>
    </location>
</feature>
<keyword evidence="6" id="KW-0949">S-adenosyl-L-methionine</keyword>
<dbReference type="GO" id="GO:0032259">
    <property type="term" value="P:methylation"/>
    <property type="evidence" value="ECO:0007669"/>
    <property type="project" value="UniProtKB-KW"/>
</dbReference>
<dbReference type="InterPro" id="IPR046341">
    <property type="entry name" value="SET_dom_sf"/>
</dbReference>
<keyword evidence="12" id="KW-1185">Reference proteome</keyword>
<name>A0A0D2JKA5_9CHLO</name>
<keyword evidence="3" id="KW-0158">Chromosome</keyword>
<dbReference type="EMBL" id="KK101778">
    <property type="protein sequence ID" value="KIY99667.1"/>
    <property type="molecule type" value="Genomic_DNA"/>
</dbReference>
<dbReference type="OrthoDB" id="543747at2759"/>
<evidence type="ECO:0000259" key="10">
    <source>
        <dbReference type="PROSITE" id="PS50868"/>
    </source>
</evidence>
<sequence length="187" mass="20307">MGGEGIADRLRGQDNYLFDLSHFHDVQRAEAEERAELEARRAGGHVVRAGVKADRNPNMPLLEGGHRTPPPPPPSPALLPRPLRQTVSACAHLDTHLVIDARLRGNVARFVNHSCDPNCLVQTVLSGFCRSHVLYYAVIVTGQDIPAGTELTYDYQYTRLTLEEAAAGATVKQCRCGAANCVGDLLA</sequence>
<gene>
    <name evidence="11" type="ORF">MNEG_8291</name>
</gene>
<dbReference type="SUPFAM" id="SSF82199">
    <property type="entry name" value="SET domain"/>
    <property type="match status" value="1"/>
</dbReference>
<proteinExistence type="predicted"/>
<dbReference type="PANTHER" id="PTHR22884">
    <property type="entry name" value="SET DOMAIN PROTEINS"/>
    <property type="match status" value="1"/>
</dbReference>
<evidence type="ECO:0000256" key="7">
    <source>
        <dbReference type="ARBA" id="ARBA00023242"/>
    </source>
</evidence>
<dbReference type="GO" id="GO:0008168">
    <property type="term" value="F:methyltransferase activity"/>
    <property type="evidence" value="ECO:0007669"/>
    <property type="project" value="UniProtKB-KW"/>
</dbReference>
<evidence type="ECO:0000259" key="9">
    <source>
        <dbReference type="PROSITE" id="PS50280"/>
    </source>
</evidence>
<evidence type="ECO:0000256" key="4">
    <source>
        <dbReference type="ARBA" id="ARBA00022603"/>
    </source>
</evidence>
<dbReference type="Proteomes" id="UP000054498">
    <property type="component" value="Unassembled WGS sequence"/>
</dbReference>
<feature type="domain" description="Post-SET" evidence="10">
    <location>
        <begin position="170"/>
        <end position="186"/>
    </location>
</feature>
<protein>
    <submittedName>
        <fullName evidence="11">Putative Histone-lysine N-methyltransferase, H3 lysine-9specific SUVH3</fullName>
        <ecNumber evidence="11">2.1.1.43</ecNumber>
    </submittedName>
</protein>
<dbReference type="SMART" id="SM00317">
    <property type="entry name" value="SET"/>
    <property type="match status" value="1"/>
</dbReference>
<dbReference type="STRING" id="145388.A0A0D2JKA5"/>
<dbReference type="GO" id="GO:0005694">
    <property type="term" value="C:chromosome"/>
    <property type="evidence" value="ECO:0007669"/>
    <property type="project" value="UniProtKB-SubCell"/>
</dbReference>
<evidence type="ECO:0000313" key="12">
    <source>
        <dbReference type="Proteomes" id="UP000054498"/>
    </source>
</evidence>
<evidence type="ECO:0000256" key="5">
    <source>
        <dbReference type="ARBA" id="ARBA00022679"/>
    </source>
</evidence>
<dbReference type="KEGG" id="mng:MNEG_8291"/>
<dbReference type="GO" id="GO:0005634">
    <property type="term" value="C:nucleus"/>
    <property type="evidence" value="ECO:0007669"/>
    <property type="project" value="UniProtKB-SubCell"/>
</dbReference>